<dbReference type="InterPro" id="IPR011703">
    <property type="entry name" value="ATPase_AAA-3"/>
</dbReference>
<feature type="domain" description="ATPase AAA-3" evidence="1">
    <location>
        <begin position="49"/>
        <end position="178"/>
    </location>
</feature>
<dbReference type="GO" id="GO:0005524">
    <property type="term" value="F:ATP binding"/>
    <property type="evidence" value="ECO:0007669"/>
    <property type="project" value="InterPro"/>
</dbReference>
<dbReference type="RefSeq" id="WP_149619212.1">
    <property type="nucleotide sequence ID" value="NZ_VOBL01000006.1"/>
</dbReference>
<comment type="caution">
    <text evidence="3">The sequence shown here is derived from an EMBL/GenBank/DDBJ whole genome shotgun (WGS) entry which is preliminary data.</text>
</comment>
<dbReference type="SUPFAM" id="SSF52540">
    <property type="entry name" value="P-loop containing nucleoside triphosphate hydrolases"/>
    <property type="match status" value="1"/>
</dbReference>
<gene>
    <name evidence="3" type="ORF">FQ154_07360</name>
</gene>
<sequence length="326" mass="35225">MSLSTESQILPADEFGRVCEKVLAGIATVIDGKAEVARTALIVLLAQGHLLLEDVPGVGKTMLAKTLAKSVDCTVHRIQFTPDLLPSDVTGVSIFNQNTHEFQFRPGPVFAHIVIGDEINRANAKTQSALLECMEEGQVTVDGTTYMLERPFMVVATQNPIELEGTFPLPEAQRDRFMAKISMGYPDAAAEMSMLETHQSTSPLDDLRPVLDLAALHTLINTVAAVFVSEPVKEYVVALGRATREHADIRLGASPRSLLQLLRAAKAEAALNGRDYVLPEDVRNIAAKVLGHRLILHRRAEAAGLNTESILGSILNAIPVRAGARG</sequence>
<reference evidence="3 4" key="1">
    <citation type="submission" date="2019-07" db="EMBL/GenBank/DDBJ databases">
        <title>Analysis of the biochemical properties, biological activity and biotechnological potential of siderophores and biosurfactants produced by Antarctic psychrotolerant bacteria.</title>
        <authorList>
            <person name="Styczynski M."/>
            <person name="Krucon T."/>
            <person name="Decewicz P."/>
            <person name="Dziewit L."/>
        </authorList>
    </citation>
    <scope>NUCLEOTIDE SEQUENCE [LARGE SCALE GENOMIC DNA]</scope>
    <source>
        <strain evidence="3 4">ANT_H27</strain>
    </source>
</reference>
<dbReference type="EMBL" id="VOBL01000006">
    <property type="protein sequence ID" value="KAA0977535.1"/>
    <property type="molecule type" value="Genomic_DNA"/>
</dbReference>
<name>A0A5B0EH74_9MICC</name>
<dbReference type="Proteomes" id="UP000323856">
    <property type="component" value="Unassembled WGS sequence"/>
</dbReference>
<organism evidence="3 4">
    <name type="scientific">Paeniglutamicibacter gangotriensis</name>
    <dbReference type="NCBI Taxonomy" id="254787"/>
    <lineage>
        <taxon>Bacteria</taxon>
        <taxon>Bacillati</taxon>
        <taxon>Actinomycetota</taxon>
        <taxon>Actinomycetes</taxon>
        <taxon>Micrococcales</taxon>
        <taxon>Micrococcaceae</taxon>
        <taxon>Paeniglutamicibacter</taxon>
    </lineage>
</organism>
<dbReference type="CDD" id="cd00009">
    <property type="entry name" value="AAA"/>
    <property type="match status" value="1"/>
</dbReference>
<proteinExistence type="predicted"/>
<dbReference type="InterPro" id="IPR041628">
    <property type="entry name" value="ChlI/MoxR_AAA_lid"/>
</dbReference>
<dbReference type="Pfam" id="PF17863">
    <property type="entry name" value="AAA_lid_2"/>
    <property type="match status" value="1"/>
</dbReference>
<dbReference type="PIRSF" id="PIRSF002849">
    <property type="entry name" value="AAA_ATPase_chaperone_MoxR_prd"/>
    <property type="match status" value="1"/>
</dbReference>
<feature type="domain" description="ChlI/MoxR AAA lid" evidence="2">
    <location>
        <begin position="241"/>
        <end position="311"/>
    </location>
</feature>
<dbReference type="GO" id="GO:0016887">
    <property type="term" value="F:ATP hydrolysis activity"/>
    <property type="evidence" value="ECO:0007669"/>
    <property type="project" value="InterPro"/>
</dbReference>
<evidence type="ECO:0000313" key="3">
    <source>
        <dbReference type="EMBL" id="KAA0977535.1"/>
    </source>
</evidence>
<evidence type="ECO:0000259" key="1">
    <source>
        <dbReference type="Pfam" id="PF07726"/>
    </source>
</evidence>
<dbReference type="Gene3D" id="3.40.50.300">
    <property type="entry name" value="P-loop containing nucleotide triphosphate hydrolases"/>
    <property type="match status" value="1"/>
</dbReference>
<accession>A0A5B0EH74</accession>
<evidence type="ECO:0000259" key="2">
    <source>
        <dbReference type="Pfam" id="PF17863"/>
    </source>
</evidence>
<dbReference type="InterPro" id="IPR027417">
    <property type="entry name" value="P-loop_NTPase"/>
</dbReference>
<dbReference type="Pfam" id="PF07726">
    <property type="entry name" value="AAA_3"/>
    <property type="match status" value="1"/>
</dbReference>
<dbReference type="PANTHER" id="PTHR42759">
    <property type="entry name" value="MOXR FAMILY PROTEIN"/>
    <property type="match status" value="1"/>
</dbReference>
<dbReference type="PANTHER" id="PTHR42759:SF5">
    <property type="entry name" value="METHANOL DEHYDROGENASE REGULATOR"/>
    <property type="match status" value="1"/>
</dbReference>
<evidence type="ECO:0000313" key="4">
    <source>
        <dbReference type="Proteomes" id="UP000323856"/>
    </source>
</evidence>
<dbReference type="AlphaFoldDB" id="A0A5B0EH74"/>
<protein>
    <submittedName>
        <fullName evidence="3">MoxR family ATPase</fullName>
    </submittedName>
</protein>
<dbReference type="InterPro" id="IPR050764">
    <property type="entry name" value="CbbQ/NirQ/NorQ/GpvN"/>
</dbReference>
<dbReference type="OrthoDB" id="9808397at2"/>
<dbReference type="Gene3D" id="1.10.8.80">
    <property type="entry name" value="Magnesium chelatase subunit I, C-Terminal domain"/>
    <property type="match status" value="1"/>
</dbReference>